<dbReference type="AlphaFoldDB" id="A0A328FKG1"/>
<keyword evidence="6" id="KW-0851">Voltage-gated channel</keyword>
<evidence type="ECO:0000256" key="10">
    <source>
        <dbReference type="ARBA" id="ARBA00023136"/>
    </source>
</evidence>
<keyword evidence="7" id="KW-0630">Potassium</keyword>
<proteinExistence type="predicted"/>
<dbReference type="Proteomes" id="UP000293902">
    <property type="component" value="Chromosome"/>
</dbReference>
<evidence type="ECO:0000313" key="15">
    <source>
        <dbReference type="EMBL" id="RAM03425.1"/>
    </source>
</evidence>
<keyword evidence="9" id="KW-0406">Ion transport</keyword>
<dbReference type="EMBL" id="CP036313">
    <property type="protein sequence ID" value="QBH15538.1"/>
    <property type="molecule type" value="Genomic_DNA"/>
</dbReference>
<dbReference type="Gene3D" id="1.10.287.70">
    <property type="match status" value="1"/>
</dbReference>
<feature type="transmembrane region" description="Helical" evidence="12">
    <location>
        <begin position="89"/>
        <end position="110"/>
    </location>
</feature>
<dbReference type="GO" id="GO:0001508">
    <property type="term" value="P:action potential"/>
    <property type="evidence" value="ECO:0007669"/>
    <property type="project" value="TreeGrafter"/>
</dbReference>
<dbReference type="GO" id="GO:0005249">
    <property type="term" value="F:voltage-gated potassium channel activity"/>
    <property type="evidence" value="ECO:0007669"/>
    <property type="project" value="InterPro"/>
</dbReference>
<keyword evidence="2" id="KW-0813">Transport</keyword>
<evidence type="ECO:0000313" key="17">
    <source>
        <dbReference type="Proteomes" id="UP000293902"/>
    </source>
</evidence>
<evidence type="ECO:0000256" key="2">
    <source>
        <dbReference type="ARBA" id="ARBA00022448"/>
    </source>
</evidence>
<evidence type="ECO:0000256" key="7">
    <source>
        <dbReference type="ARBA" id="ARBA00022958"/>
    </source>
</evidence>
<evidence type="ECO:0000256" key="3">
    <source>
        <dbReference type="ARBA" id="ARBA00022538"/>
    </source>
</evidence>
<keyword evidence="5" id="KW-0631">Potassium channel</keyword>
<dbReference type="FunFam" id="1.10.287.70:FF:000164">
    <property type="entry name" value="Voltage-sensitive potassium channel"/>
    <property type="match status" value="1"/>
</dbReference>
<dbReference type="InterPro" id="IPR005821">
    <property type="entry name" value="Ion_trans_dom"/>
</dbReference>
<dbReference type="InterPro" id="IPR028325">
    <property type="entry name" value="VG_K_chnl"/>
</dbReference>
<dbReference type="OrthoDB" id="9799090at2"/>
<evidence type="ECO:0000259" key="13">
    <source>
        <dbReference type="Pfam" id="PF00520"/>
    </source>
</evidence>
<keyword evidence="3" id="KW-0633">Potassium transport</keyword>
<dbReference type="PRINTS" id="PR00169">
    <property type="entry name" value="KCHANNEL"/>
</dbReference>
<keyword evidence="17" id="KW-1185">Reference proteome</keyword>
<evidence type="ECO:0000256" key="1">
    <source>
        <dbReference type="ARBA" id="ARBA00004141"/>
    </source>
</evidence>
<dbReference type="EMBL" id="QLNI01000005">
    <property type="protein sequence ID" value="RAM03425.1"/>
    <property type="molecule type" value="Genomic_DNA"/>
</dbReference>
<name>A0A328FKG1_9BACT</name>
<keyword evidence="10 12" id="KW-0472">Membrane</keyword>
<evidence type="ECO:0000313" key="16">
    <source>
        <dbReference type="Proteomes" id="UP000248798"/>
    </source>
</evidence>
<dbReference type="SUPFAM" id="SSF81324">
    <property type="entry name" value="Voltage-gated potassium channels"/>
    <property type="match status" value="1"/>
</dbReference>
<dbReference type="PANTHER" id="PTHR11537:SF254">
    <property type="entry name" value="POTASSIUM VOLTAGE-GATED CHANNEL PROTEIN SHAB"/>
    <property type="match status" value="1"/>
</dbReference>
<feature type="domain" description="Ion transport" evidence="13">
    <location>
        <begin position="27"/>
        <end position="243"/>
    </location>
</feature>
<feature type="transmembrane region" description="Helical" evidence="12">
    <location>
        <begin position="58"/>
        <end position="77"/>
    </location>
</feature>
<dbReference type="Gene3D" id="1.20.120.350">
    <property type="entry name" value="Voltage-gated potassium channels. Chain C"/>
    <property type="match status" value="1"/>
</dbReference>
<evidence type="ECO:0000256" key="11">
    <source>
        <dbReference type="ARBA" id="ARBA00023303"/>
    </source>
</evidence>
<reference evidence="14 17" key="2">
    <citation type="submission" date="2019-02" db="EMBL/GenBank/DDBJ databases">
        <title>Complete genome sequence of Desulfobacter hydrogenophilus AcRS1.</title>
        <authorList>
            <person name="Marietou A."/>
            <person name="Lund M.B."/>
            <person name="Marshall I.P.G."/>
            <person name="Schreiber L."/>
            <person name="Jorgensen B."/>
        </authorList>
    </citation>
    <scope>NUCLEOTIDE SEQUENCE [LARGE SCALE GENOMIC DNA]</scope>
    <source>
        <strain evidence="14 17">AcRS1</strain>
    </source>
</reference>
<feature type="transmembrane region" description="Helical" evidence="12">
    <location>
        <begin position="130"/>
        <end position="148"/>
    </location>
</feature>
<keyword evidence="11" id="KW-0407">Ion channel</keyword>
<dbReference type="Proteomes" id="UP000248798">
    <property type="component" value="Unassembled WGS sequence"/>
</dbReference>
<accession>A0A328FKG1</accession>
<evidence type="ECO:0000313" key="14">
    <source>
        <dbReference type="EMBL" id="QBH15538.1"/>
    </source>
</evidence>
<feature type="transmembrane region" description="Helical" evidence="12">
    <location>
        <begin position="214"/>
        <end position="235"/>
    </location>
</feature>
<evidence type="ECO:0000256" key="12">
    <source>
        <dbReference type="SAM" id="Phobius"/>
    </source>
</evidence>
<keyword evidence="4 12" id="KW-0812">Transmembrane</keyword>
<comment type="subcellular location">
    <subcellularLocation>
        <location evidence="1">Membrane</location>
        <topology evidence="1">Multi-pass membrane protein</topology>
    </subcellularLocation>
</comment>
<evidence type="ECO:0000256" key="6">
    <source>
        <dbReference type="ARBA" id="ARBA00022882"/>
    </source>
</evidence>
<feature type="transmembrane region" description="Helical" evidence="12">
    <location>
        <begin position="28"/>
        <end position="46"/>
    </location>
</feature>
<protein>
    <submittedName>
        <fullName evidence="15">Ion transporter</fullName>
    </submittedName>
</protein>
<organism evidence="15 16">
    <name type="scientific">Desulfobacter hydrogenophilus</name>
    <dbReference type="NCBI Taxonomy" id="2291"/>
    <lineage>
        <taxon>Bacteria</taxon>
        <taxon>Pseudomonadati</taxon>
        <taxon>Thermodesulfobacteriota</taxon>
        <taxon>Desulfobacteria</taxon>
        <taxon>Desulfobacterales</taxon>
        <taxon>Desulfobacteraceae</taxon>
        <taxon>Desulfobacter</taxon>
    </lineage>
</organism>
<reference evidence="15 16" key="1">
    <citation type="submission" date="2018-06" db="EMBL/GenBank/DDBJ databases">
        <title>Complete Genome Sequence of Desulfobacter hydrogenophilus (DSM3380).</title>
        <authorList>
            <person name="Marietou A."/>
            <person name="Schreiber L."/>
            <person name="Marshall I."/>
            <person name="Jorgensen B."/>
        </authorList>
    </citation>
    <scope>NUCLEOTIDE SEQUENCE [LARGE SCALE GENOMIC DNA]</scope>
    <source>
        <strain evidence="15 16">DSM 3380</strain>
    </source>
</reference>
<evidence type="ECO:0000256" key="8">
    <source>
        <dbReference type="ARBA" id="ARBA00022989"/>
    </source>
</evidence>
<evidence type="ECO:0000256" key="5">
    <source>
        <dbReference type="ARBA" id="ARBA00022826"/>
    </source>
</evidence>
<evidence type="ECO:0000256" key="4">
    <source>
        <dbReference type="ARBA" id="ARBA00022692"/>
    </source>
</evidence>
<evidence type="ECO:0000256" key="9">
    <source>
        <dbReference type="ARBA" id="ARBA00023065"/>
    </source>
</evidence>
<dbReference type="GO" id="GO:0008076">
    <property type="term" value="C:voltage-gated potassium channel complex"/>
    <property type="evidence" value="ECO:0007669"/>
    <property type="project" value="InterPro"/>
</dbReference>
<dbReference type="Pfam" id="PF00520">
    <property type="entry name" value="Ion_trans"/>
    <property type="match status" value="1"/>
</dbReference>
<gene>
    <name evidence="15" type="ORF">DO021_03355</name>
    <name evidence="14" type="ORF">EYB58_07110</name>
</gene>
<keyword evidence="8 12" id="KW-1133">Transmembrane helix</keyword>
<dbReference type="PANTHER" id="PTHR11537">
    <property type="entry name" value="VOLTAGE-GATED POTASSIUM CHANNEL"/>
    <property type="match status" value="1"/>
</dbReference>
<sequence length="278" mass="30998">MKSQDRLHRIRHRLHEIIFEADTRAGKWFDLILILSILSSVLVVMLDSVATIKVSYGPLLYGIEWGFTLLFTLEYLLRLFCVTKPLRYAFSFLGLVDLLAVLPTYVSLVLPGSQYMLVIRILRVLRVFRVLKLASYVGEATILIRALLASRRKVVIFLLTIVTLVVIFGSLMYLIEGKKNGFTSIPRSIYWAIVTMTTVGYGDISPKTNLGQGLASVIMILGYAIIAVPTGIVTAELSHATRKKISTQACPACMAHGHDPDAVFCKFCSERLNPSSNK</sequence>
<dbReference type="InterPro" id="IPR027359">
    <property type="entry name" value="Volt_channel_dom_sf"/>
</dbReference>
<feature type="transmembrane region" description="Helical" evidence="12">
    <location>
        <begin position="155"/>
        <end position="175"/>
    </location>
</feature>